<evidence type="ECO:0000313" key="2">
    <source>
        <dbReference type="Proteomes" id="UP000796880"/>
    </source>
</evidence>
<name>A0A8K0HP75_9ROSA</name>
<comment type="caution">
    <text evidence="1">The sequence shown here is derived from an EMBL/GenBank/DDBJ whole genome shotgun (WGS) entry which is preliminary data.</text>
</comment>
<keyword evidence="2" id="KW-1185">Reference proteome</keyword>
<reference evidence="1" key="1">
    <citation type="submission" date="2020-03" db="EMBL/GenBank/DDBJ databases">
        <title>A high-quality chromosome-level genome assembly of a woody plant with both climbing and erect habits, Rhamnella rubrinervis.</title>
        <authorList>
            <person name="Lu Z."/>
            <person name="Yang Y."/>
            <person name="Zhu X."/>
            <person name="Sun Y."/>
        </authorList>
    </citation>
    <scope>NUCLEOTIDE SEQUENCE</scope>
    <source>
        <strain evidence="1">BYM</strain>
        <tissue evidence="1">Leaf</tissue>
    </source>
</reference>
<gene>
    <name evidence="1" type="ORF">FNV43_RR01209</name>
</gene>
<accession>A0A8K0HP75</accession>
<organism evidence="1 2">
    <name type="scientific">Rhamnella rubrinervis</name>
    <dbReference type="NCBI Taxonomy" id="2594499"/>
    <lineage>
        <taxon>Eukaryota</taxon>
        <taxon>Viridiplantae</taxon>
        <taxon>Streptophyta</taxon>
        <taxon>Embryophyta</taxon>
        <taxon>Tracheophyta</taxon>
        <taxon>Spermatophyta</taxon>
        <taxon>Magnoliopsida</taxon>
        <taxon>eudicotyledons</taxon>
        <taxon>Gunneridae</taxon>
        <taxon>Pentapetalae</taxon>
        <taxon>rosids</taxon>
        <taxon>fabids</taxon>
        <taxon>Rosales</taxon>
        <taxon>Rhamnaceae</taxon>
        <taxon>rhamnoid group</taxon>
        <taxon>Rhamneae</taxon>
        <taxon>Rhamnella</taxon>
    </lineage>
</organism>
<protein>
    <submittedName>
        <fullName evidence="1">Uncharacterized protein</fullName>
    </submittedName>
</protein>
<dbReference type="Proteomes" id="UP000796880">
    <property type="component" value="Unassembled WGS sequence"/>
</dbReference>
<sequence length="90" mass="10166">MLFKRGGLYNTIGDLLVLRFRGYGAMSGLLSYSRSLVFSAIGWLKVILMVSHILKEGNRFWMLFQSFLSLPGAMMVELSGRLLFNALKES</sequence>
<dbReference type="EMBL" id="VOIH02000001">
    <property type="protein sequence ID" value="KAF3456556.1"/>
    <property type="molecule type" value="Genomic_DNA"/>
</dbReference>
<proteinExistence type="predicted"/>
<evidence type="ECO:0000313" key="1">
    <source>
        <dbReference type="EMBL" id="KAF3456556.1"/>
    </source>
</evidence>
<dbReference type="AlphaFoldDB" id="A0A8K0HP75"/>